<name>A0A143GF15_9PSED</name>
<gene>
    <name evidence="2" type="ORF">HX826_13020</name>
</gene>
<evidence type="ECO:0000256" key="1">
    <source>
        <dbReference type="SAM" id="MobiDB-lite"/>
    </source>
</evidence>
<protein>
    <recommendedName>
        <fullName evidence="4">Type III secretion protein</fullName>
    </recommendedName>
</protein>
<dbReference type="KEGG" id="pym:AK972_1971"/>
<comment type="caution">
    <text evidence="2">The sequence shown here is derived from an EMBL/GenBank/DDBJ whole genome shotgun (WGS) entry which is preliminary data.</text>
</comment>
<dbReference type="EMBL" id="JACAQR010000016">
    <property type="protein sequence ID" value="NWD42786.1"/>
    <property type="molecule type" value="Genomic_DNA"/>
</dbReference>
<feature type="compositionally biased region" description="Basic and acidic residues" evidence="1">
    <location>
        <begin position="103"/>
        <end position="113"/>
    </location>
</feature>
<dbReference type="Proteomes" id="UP000546584">
    <property type="component" value="Unassembled WGS sequence"/>
</dbReference>
<reference evidence="2 3" key="1">
    <citation type="submission" date="2020-04" db="EMBL/GenBank/DDBJ databases">
        <title>Molecular characterization of pseudomonads from Agaricus bisporus reveal novel blotch 2 pathogens in Western Europe.</title>
        <authorList>
            <person name="Taparia T."/>
            <person name="Krijger M."/>
            <person name="Haynes E."/>
            <person name="Elpinstone J.G."/>
            <person name="Noble R."/>
            <person name="Van Der Wolf J."/>
        </authorList>
    </citation>
    <scope>NUCLEOTIDE SEQUENCE [LARGE SCALE GENOMIC DNA]</scope>
    <source>
        <strain evidence="2 3">IPO3753</strain>
    </source>
</reference>
<organism evidence="2 3">
    <name type="scientific">Pseudomonas yamanorum</name>
    <dbReference type="NCBI Taxonomy" id="515393"/>
    <lineage>
        <taxon>Bacteria</taxon>
        <taxon>Pseudomonadati</taxon>
        <taxon>Pseudomonadota</taxon>
        <taxon>Gammaproteobacteria</taxon>
        <taxon>Pseudomonadales</taxon>
        <taxon>Pseudomonadaceae</taxon>
        <taxon>Pseudomonas</taxon>
    </lineage>
</organism>
<evidence type="ECO:0000313" key="3">
    <source>
        <dbReference type="Proteomes" id="UP000546584"/>
    </source>
</evidence>
<dbReference type="OrthoDB" id="6897692at2"/>
<evidence type="ECO:0000313" key="2">
    <source>
        <dbReference type="EMBL" id="NWD42786.1"/>
    </source>
</evidence>
<accession>A0A143GF15</accession>
<dbReference type="RefSeq" id="WP_017477027.1">
    <property type="nucleotide sequence ID" value="NZ_CP012400.2"/>
</dbReference>
<feature type="region of interest" description="Disordered" evidence="1">
    <location>
        <begin position="93"/>
        <end position="113"/>
    </location>
</feature>
<proteinExistence type="predicted"/>
<evidence type="ECO:0008006" key="4">
    <source>
        <dbReference type="Google" id="ProtNLM"/>
    </source>
</evidence>
<dbReference type="GeneID" id="93516069"/>
<accession>A0A1H2IKH9</accession>
<dbReference type="AlphaFoldDB" id="A0A143GF15"/>
<sequence>MKTEQLRTLQTLRVLREQRAASQLAAQQQRCAQTHGALTDAKEQLRLHREAVAREAGEIYASLTEGLSVASWQAAQDRLRGLSDDERLLEGDVSHVSSTLQTQERERELFRQERLSRQRQSDAWQSLLDGRESCERVAGELLEEQGLGT</sequence>